<evidence type="ECO:0000256" key="10">
    <source>
        <dbReference type="SAM" id="MobiDB-lite"/>
    </source>
</evidence>
<dbReference type="PRINTS" id="PR00344">
    <property type="entry name" value="BCTRLSENSOR"/>
</dbReference>
<gene>
    <name evidence="12" type="ORF">EXU32_06710</name>
</gene>
<dbReference type="PANTHER" id="PTHR43065">
    <property type="entry name" value="SENSOR HISTIDINE KINASE"/>
    <property type="match status" value="1"/>
</dbReference>
<keyword evidence="9" id="KW-0175">Coiled coil</keyword>
<sequence length="854" mass="95230">MADSVDETIVDTLRLEVHPSVVFKLGADLITDDMQALSELVKNSYDADGTRVRVVIDTNVLTDAVTGEVISEDSREQSDETPRATLRGSITIDDDGIGMDLEAIRRGWLTVSLSHKQEMKARGETTAKKRTPLGDKGLGRLGAQRLGDVLTLTTRTRNLAEESPPLKVSMIWSRFAAADSLNAVPIEVHRLPPGSLKPGTTLEIRGLRDPEFWKQNETNDLQRELAAMISPYEGVAGFRMTLAIDDKSINLRETAQSILAAAPISYSFNFDGRELSIEGRFTAEVLRPPQGRTDIATFDELIGFDNGYAFTEWLLNEKAKNGKALGVQLGDDKHFLTSTFSQKLEELSKVEMVGDAPVNPGAFHGEVSGIPLTRDTTSVFDKASDYREFVKALVGIKVYRDGFGVRVDDDWLGLGAKWTSGASYYSLRPGNVTGYVSISAKENAALEETTNREAFRDTPAYRNFYRLLTAWADYTGRVQEYLRRSYNEYRAERLGQAANIEPRATPEDLIRKATSQIDETSRLARQTANASSSIQQIQKATEELERQKEVSESTVFQDPALTNALDQTISRVRLAASEAEDLIRNLDSLLNEQESLKQGVELLAQQLDLAQEQISDAWESVALGLSAETLAHEVQHISDGLRARSAQITTYLNSINHKDQRVWTFVEHVRSSSGALSKQVSRLTPSLRYMRERRDDIAMSDEIETLRRYYLERWGANRLRMETNIVNDFSIRANSGKLTQVLDNLVLNSEYWLLQGLATKTIDEGVITVTVDEPHITIEDNGIGFDESIEELAFEPFITMKPAQQGRGLGLFVVRQILDSMDASITLAPDRNAQGRRSRLRLSFARALSSTRDA</sequence>
<dbReference type="GO" id="GO:0000160">
    <property type="term" value="P:phosphorelay signal transduction system"/>
    <property type="evidence" value="ECO:0007669"/>
    <property type="project" value="UniProtKB-KW"/>
</dbReference>
<dbReference type="InterPro" id="IPR004358">
    <property type="entry name" value="Sig_transdc_His_kin-like_C"/>
</dbReference>
<dbReference type="EMBL" id="CP036164">
    <property type="protein sequence ID" value="QBF45967.1"/>
    <property type="molecule type" value="Genomic_DNA"/>
</dbReference>
<evidence type="ECO:0000313" key="13">
    <source>
        <dbReference type="Proteomes" id="UP000290408"/>
    </source>
</evidence>
<dbReference type="PANTHER" id="PTHR43065:SF10">
    <property type="entry name" value="PEROXIDE STRESS-ACTIVATED HISTIDINE KINASE MAK3"/>
    <property type="match status" value="1"/>
</dbReference>
<dbReference type="Gene3D" id="3.30.565.10">
    <property type="entry name" value="Histidine kinase-like ATPase, C-terminal domain"/>
    <property type="match status" value="2"/>
</dbReference>
<dbReference type="Pfam" id="PF02518">
    <property type="entry name" value="HATPase_c"/>
    <property type="match status" value="1"/>
</dbReference>
<dbReference type="GO" id="GO:0005524">
    <property type="term" value="F:ATP binding"/>
    <property type="evidence" value="ECO:0007669"/>
    <property type="project" value="UniProtKB-KW"/>
</dbReference>
<dbReference type="SUPFAM" id="SSF55874">
    <property type="entry name" value="ATPase domain of HSP90 chaperone/DNA topoisomerase II/histidine kinase"/>
    <property type="match status" value="2"/>
</dbReference>
<dbReference type="InterPro" id="IPR003594">
    <property type="entry name" value="HATPase_dom"/>
</dbReference>
<evidence type="ECO:0000256" key="5">
    <source>
        <dbReference type="ARBA" id="ARBA00022741"/>
    </source>
</evidence>
<evidence type="ECO:0000256" key="3">
    <source>
        <dbReference type="ARBA" id="ARBA00022553"/>
    </source>
</evidence>
<keyword evidence="6 12" id="KW-0418">Kinase</keyword>
<dbReference type="GO" id="GO:0004673">
    <property type="term" value="F:protein histidine kinase activity"/>
    <property type="evidence" value="ECO:0007669"/>
    <property type="project" value="UniProtKB-EC"/>
</dbReference>
<dbReference type="PROSITE" id="PS50109">
    <property type="entry name" value="HIS_KIN"/>
    <property type="match status" value="1"/>
</dbReference>
<name>A0A4P6MVW3_9MICO</name>
<dbReference type="RefSeq" id="WP_130629196.1">
    <property type="nucleotide sequence ID" value="NZ_CP036164.1"/>
</dbReference>
<feature type="region of interest" description="Disordered" evidence="10">
    <location>
        <begin position="119"/>
        <end position="138"/>
    </location>
</feature>
<evidence type="ECO:0000313" key="12">
    <source>
        <dbReference type="EMBL" id="QBF45967.1"/>
    </source>
</evidence>
<dbReference type="KEGG" id="jli:EXU32_06710"/>
<dbReference type="InterPro" id="IPR036890">
    <property type="entry name" value="HATPase_C_sf"/>
</dbReference>
<evidence type="ECO:0000256" key="8">
    <source>
        <dbReference type="ARBA" id="ARBA00023012"/>
    </source>
</evidence>
<dbReference type="OrthoDB" id="9816482at2"/>
<evidence type="ECO:0000256" key="9">
    <source>
        <dbReference type="SAM" id="Coils"/>
    </source>
</evidence>
<keyword evidence="8" id="KW-0902">Two-component regulatory system</keyword>
<dbReference type="Pfam" id="PF13589">
    <property type="entry name" value="HATPase_c_3"/>
    <property type="match status" value="1"/>
</dbReference>
<evidence type="ECO:0000256" key="7">
    <source>
        <dbReference type="ARBA" id="ARBA00022840"/>
    </source>
</evidence>
<keyword evidence="5" id="KW-0547">Nucleotide-binding</keyword>
<feature type="coiled-coil region" evidence="9">
    <location>
        <begin position="527"/>
        <end position="613"/>
    </location>
</feature>
<evidence type="ECO:0000256" key="2">
    <source>
        <dbReference type="ARBA" id="ARBA00012438"/>
    </source>
</evidence>
<comment type="catalytic activity">
    <reaction evidence="1">
        <text>ATP + protein L-histidine = ADP + protein N-phospho-L-histidine.</text>
        <dbReference type="EC" id="2.7.13.3"/>
    </reaction>
</comment>
<evidence type="ECO:0000256" key="4">
    <source>
        <dbReference type="ARBA" id="ARBA00022679"/>
    </source>
</evidence>
<keyword evidence="13" id="KW-1185">Reference proteome</keyword>
<dbReference type="AlphaFoldDB" id="A0A4P6MVW3"/>
<keyword evidence="4" id="KW-0808">Transferase</keyword>
<accession>A0A4P6MVW3</accession>
<proteinExistence type="predicted"/>
<evidence type="ECO:0000256" key="1">
    <source>
        <dbReference type="ARBA" id="ARBA00000085"/>
    </source>
</evidence>
<evidence type="ECO:0000259" key="11">
    <source>
        <dbReference type="PROSITE" id="PS50109"/>
    </source>
</evidence>
<keyword evidence="3" id="KW-0597">Phosphoprotein</keyword>
<dbReference type="SMART" id="SM00387">
    <property type="entry name" value="HATPase_c"/>
    <property type="match status" value="1"/>
</dbReference>
<protein>
    <recommendedName>
        <fullName evidence="2">histidine kinase</fullName>
        <ecNumber evidence="2">2.7.13.3</ecNumber>
    </recommendedName>
</protein>
<organism evidence="12 13">
    <name type="scientific">Janibacter limosus</name>
    <dbReference type="NCBI Taxonomy" id="53458"/>
    <lineage>
        <taxon>Bacteria</taxon>
        <taxon>Bacillati</taxon>
        <taxon>Actinomycetota</taxon>
        <taxon>Actinomycetes</taxon>
        <taxon>Micrococcales</taxon>
        <taxon>Intrasporangiaceae</taxon>
        <taxon>Janibacter</taxon>
    </lineage>
</organism>
<dbReference type="Proteomes" id="UP000290408">
    <property type="component" value="Chromosome"/>
</dbReference>
<dbReference type="InterPro" id="IPR005467">
    <property type="entry name" value="His_kinase_dom"/>
</dbReference>
<dbReference type="EC" id="2.7.13.3" evidence="2"/>
<reference evidence="12 13" key="1">
    <citation type="submission" date="2019-02" db="EMBL/GenBank/DDBJ databases">
        <title>Genomic data mining of an Antarctic deep-sea actinobacterium, Janibacterlimosus P3-3-X1.</title>
        <authorList>
            <person name="Liao L."/>
            <person name="Chen B."/>
        </authorList>
    </citation>
    <scope>NUCLEOTIDE SEQUENCE [LARGE SCALE GENOMIC DNA]</scope>
    <source>
        <strain evidence="12 13">P3-3-X1</strain>
    </source>
</reference>
<feature type="domain" description="Histidine kinase" evidence="11">
    <location>
        <begin position="629"/>
        <end position="846"/>
    </location>
</feature>
<keyword evidence="7" id="KW-0067">ATP-binding</keyword>
<evidence type="ECO:0000256" key="6">
    <source>
        <dbReference type="ARBA" id="ARBA00022777"/>
    </source>
</evidence>